<dbReference type="SUPFAM" id="SSF53448">
    <property type="entry name" value="Nucleotide-diphospho-sugar transferases"/>
    <property type="match status" value="1"/>
</dbReference>
<keyword evidence="2" id="KW-1003">Cell membrane</keyword>
<accession>A0ABS5CGS4</accession>
<evidence type="ECO:0000256" key="1">
    <source>
        <dbReference type="ARBA" id="ARBA00004236"/>
    </source>
</evidence>
<evidence type="ECO:0000256" key="2">
    <source>
        <dbReference type="ARBA" id="ARBA00022475"/>
    </source>
</evidence>
<keyword evidence="5" id="KW-0125">Carotenoid biosynthesis</keyword>
<evidence type="ECO:0000256" key="7">
    <source>
        <dbReference type="ARBA" id="ARBA00037281"/>
    </source>
</evidence>
<dbReference type="PANTHER" id="PTHR43646:SF2">
    <property type="entry name" value="GLYCOSYLTRANSFERASE 2-LIKE DOMAIN-CONTAINING PROTEIN"/>
    <property type="match status" value="1"/>
</dbReference>
<feature type="transmembrane region" description="Helical" evidence="11">
    <location>
        <begin position="302"/>
        <end position="322"/>
    </location>
</feature>
<comment type="similarity">
    <text evidence="9">Belongs to the glycosyltransferase 2 family. CrtQ subfamily.</text>
</comment>
<dbReference type="InterPro" id="IPR001173">
    <property type="entry name" value="Glyco_trans_2-like"/>
</dbReference>
<dbReference type="Proteomes" id="UP000673394">
    <property type="component" value="Unassembled WGS sequence"/>
</dbReference>
<feature type="transmembrane region" description="Helical" evidence="11">
    <location>
        <begin position="334"/>
        <end position="355"/>
    </location>
</feature>
<evidence type="ECO:0000256" key="8">
    <source>
        <dbReference type="ARBA" id="ARBA00037904"/>
    </source>
</evidence>
<sequence>MTVSVEINLIVGSLALLVGIFMFWTLPIIKTIEKNGQLFPLLSIIIPARNEADRISPLLRSLQEQHYQSFEVLVVDDHSTDQTAEIAKSYGAKVLQNKAVESGSGKSTACWHGAQHAKGQWLLFLDADTSFTNADSLFKILGFYHRKGARGILSLQPHHTVHKLYENLSAIFNVIVIVGMNVFTIWGPAFKAAGSFGPCIVCNKKDYFLTGGHHKILSAVMDDLALGQAFMDNNLPVYCMGGRGIIDFRMYPEGLRSLVEGWCKSFAVGSKSTHPVVMAMTILWITGGFMSTAALISSITGFNSGAMVLSGLLYAAYALQMMRFAHRCGNFNRWIFLIYPLLFLFFSTIHLYSLFRAHVLHSVSWKGRKIDV</sequence>
<comment type="caution">
    <text evidence="13">The sequence shown here is derived from an EMBL/GenBank/DDBJ whole genome shotgun (WGS) entry which is preliminary data.</text>
</comment>
<name>A0ABS5CGS4_9BACL</name>
<evidence type="ECO:0000256" key="10">
    <source>
        <dbReference type="ARBA" id="ARBA00040345"/>
    </source>
</evidence>
<dbReference type="RefSeq" id="WP_210661257.1">
    <property type="nucleotide sequence ID" value="NZ_JAGKSP010000009.1"/>
</dbReference>
<evidence type="ECO:0000256" key="5">
    <source>
        <dbReference type="ARBA" id="ARBA00022746"/>
    </source>
</evidence>
<keyword evidence="11" id="KW-1133">Transmembrane helix</keyword>
<evidence type="ECO:0000256" key="4">
    <source>
        <dbReference type="ARBA" id="ARBA00022679"/>
    </source>
</evidence>
<comment type="pathway">
    <text evidence="8">Carotenoid biosynthesis; staphyloxanthin biosynthesis; staphyloxanthin from farnesyl diphosphate: step 4/5.</text>
</comment>
<comment type="function">
    <text evidence="7">Catalyzes the glycosylation of 4,4'-diaponeurosporenoate, i.e. the esterification of glucose at the C1'' position with the carboxyl group of 4,4'-diaponeurosporenic acid, to form glycosyl-4,4'-diaponeurosporenoate. This is a step in the biosynthesis of staphyloxanthin, an orange pigment present in most staphylococci strains.</text>
</comment>
<keyword evidence="3" id="KW-0328">Glycosyltransferase</keyword>
<comment type="subcellular location">
    <subcellularLocation>
        <location evidence="1">Cell membrane</location>
    </subcellularLocation>
</comment>
<evidence type="ECO:0000259" key="12">
    <source>
        <dbReference type="Pfam" id="PF00535"/>
    </source>
</evidence>
<evidence type="ECO:0000256" key="6">
    <source>
        <dbReference type="ARBA" id="ARBA00023136"/>
    </source>
</evidence>
<keyword evidence="4" id="KW-0808">Transferase</keyword>
<dbReference type="EMBL" id="JAGKSP010000009">
    <property type="protein sequence ID" value="MBP3965085.1"/>
    <property type="molecule type" value="Genomic_DNA"/>
</dbReference>
<feature type="transmembrane region" description="Helical" evidence="11">
    <location>
        <begin position="6"/>
        <end position="29"/>
    </location>
</feature>
<evidence type="ECO:0000313" key="13">
    <source>
        <dbReference type="EMBL" id="MBP3965085.1"/>
    </source>
</evidence>
<proteinExistence type="inferred from homology"/>
<dbReference type="Pfam" id="PF00535">
    <property type="entry name" value="Glycos_transf_2"/>
    <property type="match status" value="1"/>
</dbReference>
<gene>
    <name evidence="13" type="ORF">I8J30_20370</name>
</gene>
<evidence type="ECO:0000256" key="11">
    <source>
        <dbReference type="SAM" id="Phobius"/>
    </source>
</evidence>
<feature type="domain" description="Glycosyltransferase 2-like" evidence="12">
    <location>
        <begin position="43"/>
        <end position="155"/>
    </location>
</feature>
<organism evidence="13 14">
    <name type="scientific">Paenibacillus lignilyticus</name>
    <dbReference type="NCBI Taxonomy" id="1172615"/>
    <lineage>
        <taxon>Bacteria</taxon>
        <taxon>Bacillati</taxon>
        <taxon>Bacillota</taxon>
        <taxon>Bacilli</taxon>
        <taxon>Bacillales</taxon>
        <taxon>Paenibacillaceae</taxon>
        <taxon>Paenibacillus</taxon>
    </lineage>
</organism>
<keyword evidence="6 11" id="KW-0472">Membrane</keyword>
<evidence type="ECO:0000256" key="3">
    <source>
        <dbReference type="ARBA" id="ARBA00022676"/>
    </source>
</evidence>
<evidence type="ECO:0000256" key="9">
    <source>
        <dbReference type="ARBA" id="ARBA00038120"/>
    </source>
</evidence>
<reference evidence="13 14" key="1">
    <citation type="submission" date="2021-04" db="EMBL/GenBank/DDBJ databases">
        <title>Paenibacillus sp. DLE-14 whole genome sequence.</title>
        <authorList>
            <person name="Ham Y.J."/>
        </authorList>
    </citation>
    <scope>NUCLEOTIDE SEQUENCE [LARGE SCALE GENOMIC DNA]</scope>
    <source>
        <strain evidence="13 14">DLE-14</strain>
    </source>
</reference>
<protein>
    <recommendedName>
        <fullName evidence="10">4,4'-diaponeurosporenoate glycosyltransferase</fullName>
    </recommendedName>
</protein>
<dbReference type="PANTHER" id="PTHR43646">
    <property type="entry name" value="GLYCOSYLTRANSFERASE"/>
    <property type="match status" value="1"/>
</dbReference>
<keyword evidence="14" id="KW-1185">Reference proteome</keyword>
<dbReference type="InterPro" id="IPR029044">
    <property type="entry name" value="Nucleotide-diphossugar_trans"/>
</dbReference>
<keyword evidence="11" id="KW-0812">Transmembrane</keyword>
<evidence type="ECO:0000313" key="14">
    <source>
        <dbReference type="Proteomes" id="UP000673394"/>
    </source>
</evidence>
<dbReference type="Gene3D" id="3.90.550.10">
    <property type="entry name" value="Spore Coat Polysaccharide Biosynthesis Protein SpsA, Chain A"/>
    <property type="match status" value="1"/>
</dbReference>
<feature type="transmembrane region" description="Helical" evidence="11">
    <location>
        <begin position="276"/>
        <end position="296"/>
    </location>
</feature>
<dbReference type="CDD" id="cd00761">
    <property type="entry name" value="Glyco_tranf_GTA_type"/>
    <property type="match status" value="1"/>
</dbReference>